<reference evidence="1 2" key="1">
    <citation type="submission" date="2018-08" db="EMBL/GenBank/DDBJ databases">
        <title>Whole Genome Sequence of the Moderate Halophilic Marine Bacterium Marinobacter litoralis Sw-45.</title>
        <authorList>
            <person name="Musa H."/>
        </authorList>
    </citation>
    <scope>NUCLEOTIDE SEQUENCE [LARGE SCALE GENOMIC DNA]</scope>
    <source>
        <strain evidence="1 2">Sw-45</strain>
    </source>
</reference>
<organism evidence="1 2">
    <name type="scientific">Marinobacter litoralis</name>
    <dbReference type="NCBI Taxonomy" id="187981"/>
    <lineage>
        <taxon>Bacteria</taxon>
        <taxon>Pseudomonadati</taxon>
        <taxon>Pseudomonadota</taxon>
        <taxon>Gammaproteobacteria</taxon>
        <taxon>Pseudomonadales</taxon>
        <taxon>Marinobacteraceae</taxon>
        <taxon>Marinobacter</taxon>
    </lineage>
</organism>
<gene>
    <name evidence="1" type="ORF">DOQ08_02547</name>
</gene>
<accession>A0A3M2RCS6</accession>
<keyword evidence="2" id="KW-1185">Reference proteome</keyword>
<proteinExistence type="predicted"/>
<dbReference type="RefSeq" id="WP_114335313.1">
    <property type="nucleotide sequence ID" value="NZ_QMDL01000003.1"/>
</dbReference>
<dbReference type="AlphaFoldDB" id="A0A3M2RCS6"/>
<dbReference type="EMBL" id="QMDL01000003">
    <property type="protein sequence ID" value="RMJ03082.1"/>
    <property type="molecule type" value="Genomic_DNA"/>
</dbReference>
<protein>
    <submittedName>
        <fullName evidence="1">Uncharacterized protein</fullName>
    </submittedName>
</protein>
<name>A0A3M2RCS6_9GAMM</name>
<evidence type="ECO:0000313" key="2">
    <source>
        <dbReference type="Proteomes" id="UP000265903"/>
    </source>
</evidence>
<sequence>MGYITENYVTEPAAVVLSSVCQESFSQPIVRGEAGIRFVNVDHTIGKLVLPVIQSQGIGQQFIL</sequence>
<evidence type="ECO:0000313" key="1">
    <source>
        <dbReference type="EMBL" id="RMJ03082.1"/>
    </source>
</evidence>
<dbReference type="Proteomes" id="UP000265903">
    <property type="component" value="Unassembled WGS sequence"/>
</dbReference>
<comment type="caution">
    <text evidence="1">The sequence shown here is derived from an EMBL/GenBank/DDBJ whole genome shotgun (WGS) entry which is preliminary data.</text>
</comment>